<evidence type="ECO:0008006" key="4">
    <source>
        <dbReference type="Google" id="ProtNLM"/>
    </source>
</evidence>
<feature type="region of interest" description="Disordered" evidence="1">
    <location>
        <begin position="38"/>
        <end position="57"/>
    </location>
</feature>
<dbReference type="InParanoid" id="A9VAQ3"/>
<dbReference type="InterPro" id="IPR036860">
    <property type="entry name" value="SH2_dom_sf"/>
</dbReference>
<evidence type="ECO:0000313" key="2">
    <source>
        <dbReference type="EMBL" id="EDQ85362.1"/>
    </source>
</evidence>
<gene>
    <name evidence="2" type="ORF">MONBRDRAFT_11932</name>
</gene>
<dbReference type="SUPFAM" id="SSF55550">
    <property type="entry name" value="SH2 domain"/>
    <property type="match status" value="1"/>
</dbReference>
<reference evidence="2 3" key="1">
    <citation type="journal article" date="2008" name="Nature">
        <title>The genome of the choanoflagellate Monosiga brevicollis and the origin of metazoans.</title>
        <authorList>
            <consortium name="JGI Sequencing"/>
            <person name="King N."/>
            <person name="Westbrook M.J."/>
            <person name="Young S.L."/>
            <person name="Kuo A."/>
            <person name="Abedin M."/>
            <person name="Chapman J."/>
            <person name="Fairclough S."/>
            <person name="Hellsten U."/>
            <person name="Isogai Y."/>
            <person name="Letunic I."/>
            <person name="Marr M."/>
            <person name="Pincus D."/>
            <person name="Putnam N."/>
            <person name="Rokas A."/>
            <person name="Wright K.J."/>
            <person name="Zuzow R."/>
            <person name="Dirks W."/>
            <person name="Good M."/>
            <person name="Goodstein D."/>
            <person name="Lemons D."/>
            <person name="Li W."/>
            <person name="Lyons J.B."/>
            <person name="Morris A."/>
            <person name="Nichols S."/>
            <person name="Richter D.J."/>
            <person name="Salamov A."/>
            <person name="Bork P."/>
            <person name="Lim W.A."/>
            <person name="Manning G."/>
            <person name="Miller W.T."/>
            <person name="McGinnis W."/>
            <person name="Shapiro H."/>
            <person name="Tjian R."/>
            <person name="Grigoriev I.V."/>
            <person name="Rokhsar D."/>
        </authorList>
    </citation>
    <scope>NUCLEOTIDE SEQUENCE [LARGE SCALE GENOMIC DNA]</scope>
    <source>
        <strain evidence="3">MX1 / ATCC 50154</strain>
    </source>
</reference>
<accession>A9VAQ3</accession>
<dbReference type="CDD" id="cd00173">
    <property type="entry name" value="SH2"/>
    <property type="match status" value="1"/>
</dbReference>
<evidence type="ECO:0000313" key="3">
    <source>
        <dbReference type="Proteomes" id="UP000001357"/>
    </source>
</evidence>
<feature type="compositionally biased region" description="Polar residues" evidence="1">
    <location>
        <begin position="39"/>
        <end position="57"/>
    </location>
</feature>
<dbReference type="EMBL" id="CH991574">
    <property type="protein sequence ID" value="EDQ85362.1"/>
    <property type="molecule type" value="Genomic_DNA"/>
</dbReference>
<dbReference type="Gene3D" id="3.30.505.10">
    <property type="entry name" value="SH2 domain"/>
    <property type="match status" value="1"/>
</dbReference>
<evidence type="ECO:0000256" key="1">
    <source>
        <dbReference type="SAM" id="MobiDB-lite"/>
    </source>
</evidence>
<organism evidence="2 3">
    <name type="scientific">Monosiga brevicollis</name>
    <name type="common">Choanoflagellate</name>
    <dbReference type="NCBI Taxonomy" id="81824"/>
    <lineage>
        <taxon>Eukaryota</taxon>
        <taxon>Choanoflagellata</taxon>
        <taxon>Craspedida</taxon>
        <taxon>Salpingoecidae</taxon>
        <taxon>Monosiga</taxon>
    </lineage>
</organism>
<dbReference type="Proteomes" id="UP000001357">
    <property type="component" value="Unassembled WGS sequence"/>
</dbReference>
<dbReference type="RefSeq" id="XP_001749773.1">
    <property type="nucleotide sequence ID" value="XM_001749721.1"/>
</dbReference>
<dbReference type="GeneID" id="5895112"/>
<name>A9VAQ3_MONBE</name>
<dbReference type="AlphaFoldDB" id="A9VAQ3"/>
<dbReference type="KEGG" id="mbr:MONBRDRAFT_11932"/>
<proteinExistence type="predicted"/>
<keyword evidence="3" id="KW-1185">Reference proteome</keyword>
<sequence>MVEGNEYEAAPQVRAQHHSTYVRHGLTAQDQKIYEPMQDMQTPESSQQLSSLQDVATNDQGPELPPCVILSNVTGYAAFLNGTYHRLVNCSFDKRFRRVTSHIAVVGHGNHGSAVYRLQGTVPHSATAAPSDFLYLYYKHRQAAWAIGLKIGSSGVLAYRKTEALDPVVGDSHWMLSDVDGKFRRETQVTLVAANGLTITGSPEELNCASATAMPMGCLPMDVSRGRSERLLKRAMDEGASPGTDSAPAPALSLCQPTPCEPRGLHEEHQQTNMSTNCQRSTCTRLPLIGSYVIRASTSTPNAYILSAIDEQRHIVHVRIDEKNGFHLGQWSAPTVPELIDCMQGRVFLTASGERVPPLKKQLMPADFGM</sequence>
<protein>
    <recommendedName>
        <fullName evidence="4">SH2 domain-containing protein</fullName>
    </recommendedName>
</protein>